<comment type="cofactor">
    <cofactor evidence="10">
        <name>Mg(2+)</name>
        <dbReference type="ChEBI" id="CHEBI:18420"/>
    </cofactor>
    <text evidence="10">Binds a second Mg(2+) ion via substrate during catalysis.</text>
</comment>
<dbReference type="AlphaFoldDB" id="A0A7W9FMT9"/>
<evidence type="ECO:0000259" key="14">
    <source>
        <dbReference type="SMART" id="SM01193"/>
    </source>
</evidence>
<gene>
    <name evidence="10" type="primary">eno</name>
    <name evidence="15" type="ORF">GGQ63_002625</name>
</gene>
<dbReference type="GO" id="GO:0000015">
    <property type="term" value="C:phosphopyruvate hydratase complex"/>
    <property type="evidence" value="ECO:0007669"/>
    <property type="project" value="InterPro"/>
</dbReference>
<dbReference type="InterPro" id="IPR036849">
    <property type="entry name" value="Enolase-like_C_sf"/>
</dbReference>
<comment type="caution">
    <text evidence="15">The sequence shown here is derived from an EMBL/GenBank/DDBJ whole genome shotgun (WGS) entry which is preliminary data.</text>
</comment>
<dbReference type="Pfam" id="PF00113">
    <property type="entry name" value="Enolase_C"/>
    <property type="match status" value="1"/>
</dbReference>
<feature type="binding site" evidence="10">
    <location>
        <position position="368"/>
    </location>
    <ligand>
        <name>(2R)-2-phosphoglycerate</name>
        <dbReference type="ChEBI" id="CHEBI:58289"/>
    </ligand>
</feature>
<dbReference type="Gene3D" id="3.20.20.120">
    <property type="entry name" value="Enolase-like C-terminal domain"/>
    <property type="match status" value="1"/>
</dbReference>
<dbReference type="RefSeq" id="WP_183856498.1">
    <property type="nucleotide sequence ID" value="NZ_JACHOO010000005.1"/>
</dbReference>
<feature type="binding site" evidence="10">
    <location>
        <position position="164"/>
    </location>
    <ligand>
        <name>(2R)-2-phosphoglycerate</name>
        <dbReference type="ChEBI" id="CHEBI:58289"/>
    </ligand>
</feature>
<evidence type="ECO:0000256" key="6">
    <source>
        <dbReference type="ARBA" id="ARBA00022842"/>
    </source>
</evidence>
<evidence type="ECO:0000313" key="15">
    <source>
        <dbReference type="EMBL" id="MBB5753555.1"/>
    </source>
</evidence>
<dbReference type="Pfam" id="PF03952">
    <property type="entry name" value="Enolase_N"/>
    <property type="match status" value="1"/>
</dbReference>
<feature type="binding site" evidence="10">
    <location>
        <position position="389"/>
    </location>
    <ligand>
        <name>(2R)-2-phosphoglycerate</name>
        <dbReference type="ChEBI" id="CHEBI:58289"/>
    </ligand>
</feature>
<dbReference type="Proteomes" id="UP000523821">
    <property type="component" value="Unassembled WGS sequence"/>
</dbReference>
<dbReference type="InterPro" id="IPR020811">
    <property type="entry name" value="Enolase_N"/>
</dbReference>
<dbReference type="SUPFAM" id="SSF51604">
    <property type="entry name" value="Enolase C-terminal domain-like"/>
    <property type="match status" value="1"/>
</dbReference>
<protein>
    <recommendedName>
        <fullName evidence="4 10">Enolase</fullName>
        <ecNumber evidence="3 10">4.2.1.11</ecNumber>
    </recommendedName>
    <alternativeName>
        <fullName evidence="10">2-phospho-D-glycerate hydro-lyase</fullName>
    </alternativeName>
    <alternativeName>
        <fullName evidence="10">2-phosphoglycerate dehydratase</fullName>
    </alternativeName>
</protein>
<feature type="binding site" evidence="10 12">
    <location>
        <position position="243"/>
    </location>
    <ligand>
        <name>Mg(2+)</name>
        <dbReference type="ChEBI" id="CHEBI:18420"/>
    </ligand>
</feature>
<dbReference type="Gene3D" id="3.30.390.10">
    <property type="entry name" value="Enolase-like, N-terminal domain"/>
    <property type="match status" value="1"/>
</dbReference>
<comment type="function">
    <text evidence="9 10">Catalyzes the reversible conversion of 2-phosphoglycerate (2-PG) into phosphoenolpyruvate (PEP). It is essential for the degradation of carbohydrates via glycolysis.</text>
</comment>
<keyword evidence="6 10" id="KW-0460">Magnesium</keyword>
<dbReference type="PIRSF" id="PIRSF001400">
    <property type="entry name" value="Enolase"/>
    <property type="match status" value="1"/>
</dbReference>
<dbReference type="EMBL" id="JACHOO010000005">
    <property type="protein sequence ID" value="MBB5753555.1"/>
    <property type="molecule type" value="Genomic_DNA"/>
</dbReference>
<dbReference type="GO" id="GO:0009986">
    <property type="term" value="C:cell surface"/>
    <property type="evidence" value="ECO:0007669"/>
    <property type="project" value="UniProtKB-SubCell"/>
</dbReference>
<evidence type="ECO:0000256" key="12">
    <source>
        <dbReference type="PIRSR" id="PIRSR001400-3"/>
    </source>
</evidence>
<feature type="active site" description="Proton acceptor" evidence="10 11">
    <location>
        <position position="338"/>
    </location>
</feature>
<feature type="binding site" evidence="10 12">
    <location>
        <position position="313"/>
    </location>
    <ligand>
        <name>Mg(2+)</name>
        <dbReference type="ChEBI" id="CHEBI:18420"/>
    </ligand>
</feature>
<feature type="active site" description="Proton donor" evidence="10 11">
    <location>
        <position position="206"/>
    </location>
</feature>
<dbReference type="GO" id="GO:0004634">
    <property type="term" value="F:phosphopyruvate hydratase activity"/>
    <property type="evidence" value="ECO:0007669"/>
    <property type="project" value="UniProtKB-UniRule"/>
</dbReference>
<sequence>MSDTRIESVRGRRVWDSRGRPTVEAEVRLAGGALGRAIAPAGASTGSGEAVDRRDGGAAFGGLDVTGAVAAVSGEIAAAIRWLDAADQQTVDERMIVVDGTANKARLGGNAIVATSMAVLHAAAAAAGQPLWRHLAGDRPVRVPLPEIQIFGGGAHAARRVDVQDFMVMCPGAGSFGEALDWTAEIYRAAGLAMKQAGTLQGVADEGGFWPAFASNEAALEALVAAIADAGFRAPDEVAISLDIAASEFGRGGAYRLALDDRALDTAGMIDLVGGWIEAYPILSVEDPVAEDDAAGFAAFTARYGGRCQVIGDDFLVTNAARVADAAAAGAATAVLLKPNQAGTVTETKAALDAGKAAGFGTIVSARSGETEDVTIAHLAVGWDAGQFKVGSFSRSERMAKWNEMLRIEEALGSAASFAGRAALGFRP</sequence>
<comment type="catalytic activity">
    <reaction evidence="10">
        <text>(2R)-2-phosphoglycerate = phosphoenolpyruvate + H2O</text>
        <dbReference type="Rhea" id="RHEA:10164"/>
        <dbReference type="ChEBI" id="CHEBI:15377"/>
        <dbReference type="ChEBI" id="CHEBI:58289"/>
        <dbReference type="ChEBI" id="CHEBI:58702"/>
        <dbReference type="EC" id="4.2.1.11"/>
    </reaction>
</comment>
<evidence type="ECO:0000256" key="8">
    <source>
        <dbReference type="ARBA" id="ARBA00023239"/>
    </source>
</evidence>
<keyword evidence="10 12" id="KW-0479">Metal-binding</keyword>
<dbReference type="SUPFAM" id="SSF54826">
    <property type="entry name" value="Enolase N-terminal domain-like"/>
    <property type="match status" value="1"/>
</dbReference>
<evidence type="ECO:0000256" key="10">
    <source>
        <dbReference type="HAMAP-Rule" id="MF_00318"/>
    </source>
</evidence>
<dbReference type="GO" id="GO:0006096">
    <property type="term" value="P:glycolytic process"/>
    <property type="evidence" value="ECO:0007669"/>
    <property type="project" value="UniProtKB-UniRule"/>
</dbReference>
<reference evidence="15 16" key="1">
    <citation type="submission" date="2020-08" db="EMBL/GenBank/DDBJ databases">
        <title>Genomic Encyclopedia of Type Strains, Phase IV (KMG-IV): sequencing the most valuable type-strain genomes for metagenomic binning, comparative biology and taxonomic classification.</title>
        <authorList>
            <person name="Goeker M."/>
        </authorList>
    </citation>
    <scope>NUCLEOTIDE SEQUENCE [LARGE SCALE GENOMIC DNA]</scope>
    <source>
        <strain evidence="15 16">DSM 16268</strain>
    </source>
</reference>
<dbReference type="InterPro" id="IPR020810">
    <property type="entry name" value="Enolase_C"/>
</dbReference>
<organism evidence="15 16">
    <name type="scientific">Prosthecomicrobium pneumaticum</name>
    <dbReference type="NCBI Taxonomy" id="81895"/>
    <lineage>
        <taxon>Bacteria</taxon>
        <taxon>Pseudomonadati</taxon>
        <taxon>Pseudomonadota</taxon>
        <taxon>Alphaproteobacteria</taxon>
        <taxon>Hyphomicrobiales</taxon>
        <taxon>Kaistiaceae</taxon>
        <taxon>Prosthecomicrobium</taxon>
    </lineage>
</organism>
<dbReference type="PANTHER" id="PTHR11902:SF1">
    <property type="entry name" value="ENOLASE"/>
    <property type="match status" value="1"/>
</dbReference>
<dbReference type="SMART" id="SM01193">
    <property type="entry name" value="Enolase_N"/>
    <property type="match status" value="1"/>
</dbReference>
<keyword evidence="7 10" id="KW-0324">Glycolysis</keyword>
<proteinExistence type="inferred from homology"/>
<dbReference type="SMART" id="SM01192">
    <property type="entry name" value="Enolase_C"/>
    <property type="match status" value="1"/>
</dbReference>
<evidence type="ECO:0000256" key="3">
    <source>
        <dbReference type="ARBA" id="ARBA00012058"/>
    </source>
</evidence>
<evidence type="ECO:0000256" key="4">
    <source>
        <dbReference type="ARBA" id="ARBA00017068"/>
    </source>
</evidence>
<dbReference type="EC" id="4.2.1.11" evidence="3 10"/>
<feature type="domain" description="Enolase N-terminal" evidence="14">
    <location>
        <begin position="6"/>
        <end position="135"/>
    </location>
</feature>
<dbReference type="UniPathway" id="UPA00109">
    <property type="reaction ID" value="UER00187"/>
</dbReference>
<dbReference type="PANTHER" id="PTHR11902">
    <property type="entry name" value="ENOLASE"/>
    <property type="match status" value="1"/>
</dbReference>
<dbReference type="HAMAP" id="MF_00318">
    <property type="entry name" value="Enolase"/>
    <property type="match status" value="1"/>
</dbReference>
<feature type="binding site" evidence="10">
    <location>
        <position position="338"/>
    </location>
    <ligand>
        <name>(2R)-2-phosphoglycerate</name>
        <dbReference type="ChEBI" id="CHEBI:58289"/>
    </ligand>
</feature>
<evidence type="ECO:0000259" key="13">
    <source>
        <dbReference type="SMART" id="SM01192"/>
    </source>
</evidence>
<dbReference type="SFLD" id="SFLDF00002">
    <property type="entry name" value="enolase"/>
    <property type="match status" value="1"/>
</dbReference>
<evidence type="ECO:0000256" key="11">
    <source>
        <dbReference type="PIRSR" id="PIRSR001400-1"/>
    </source>
</evidence>
<keyword evidence="8 10" id="KW-0456">Lyase</keyword>
<keyword evidence="16" id="KW-1185">Reference proteome</keyword>
<comment type="subcellular location">
    <subcellularLocation>
        <location evidence="10">Cytoplasm</location>
    </subcellularLocation>
    <subcellularLocation>
        <location evidence="10">Secreted</location>
    </subcellularLocation>
    <subcellularLocation>
        <location evidence="10">Cell surface</location>
    </subcellularLocation>
    <text evidence="10">Fractions of enolase are present in both the cytoplasm and on the cell surface.</text>
</comment>
<keyword evidence="10" id="KW-0963">Cytoplasm</keyword>
<dbReference type="GO" id="GO:0005576">
    <property type="term" value="C:extracellular region"/>
    <property type="evidence" value="ECO:0007669"/>
    <property type="project" value="UniProtKB-SubCell"/>
</dbReference>
<dbReference type="NCBIfam" id="TIGR01060">
    <property type="entry name" value="eno"/>
    <property type="match status" value="1"/>
</dbReference>
<evidence type="ECO:0000256" key="5">
    <source>
        <dbReference type="ARBA" id="ARBA00022525"/>
    </source>
</evidence>
<dbReference type="SFLD" id="SFLDS00001">
    <property type="entry name" value="Enolase"/>
    <property type="match status" value="1"/>
</dbReference>
<feature type="binding site" evidence="10">
    <location>
        <position position="367"/>
    </location>
    <ligand>
        <name>(2R)-2-phosphoglycerate</name>
        <dbReference type="ChEBI" id="CHEBI:58289"/>
    </ligand>
</feature>
<comment type="similarity">
    <text evidence="2 10">Belongs to the enolase family.</text>
</comment>
<evidence type="ECO:0000256" key="1">
    <source>
        <dbReference type="ARBA" id="ARBA00005031"/>
    </source>
</evidence>
<comment type="pathway">
    <text evidence="1 10">Carbohydrate degradation; glycolysis; pyruvate from D-glyceraldehyde 3-phosphate: step 4/5.</text>
</comment>
<dbReference type="GO" id="GO:0000287">
    <property type="term" value="F:magnesium ion binding"/>
    <property type="evidence" value="ECO:0007669"/>
    <property type="project" value="UniProtKB-UniRule"/>
</dbReference>
<evidence type="ECO:0000256" key="7">
    <source>
        <dbReference type="ARBA" id="ARBA00023152"/>
    </source>
</evidence>
<dbReference type="InterPro" id="IPR000941">
    <property type="entry name" value="Enolase"/>
</dbReference>
<evidence type="ECO:0000256" key="2">
    <source>
        <dbReference type="ARBA" id="ARBA00009604"/>
    </source>
</evidence>
<dbReference type="InterPro" id="IPR029017">
    <property type="entry name" value="Enolase-like_N"/>
</dbReference>
<comment type="cofactor">
    <cofactor evidence="12">
        <name>Mg(2+)</name>
        <dbReference type="ChEBI" id="CHEBI:18420"/>
    </cofactor>
    <text evidence="12">Mg(2+) is required for catalysis and for stabilizing the dimer.</text>
</comment>
<accession>A0A7W9FMT9</accession>
<name>A0A7W9FMT9_9HYPH</name>
<dbReference type="PRINTS" id="PR00148">
    <property type="entry name" value="ENOLASE"/>
</dbReference>
<dbReference type="SFLD" id="SFLDG00178">
    <property type="entry name" value="enolase"/>
    <property type="match status" value="1"/>
</dbReference>
<evidence type="ECO:0000256" key="9">
    <source>
        <dbReference type="ARBA" id="ARBA00045763"/>
    </source>
</evidence>
<keyword evidence="5 10" id="KW-0964">Secreted</keyword>
<evidence type="ECO:0000313" key="16">
    <source>
        <dbReference type="Proteomes" id="UP000523821"/>
    </source>
</evidence>
<feature type="domain" description="Enolase C-terminal TIM barrel" evidence="13">
    <location>
        <begin position="140"/>
        <end position="426"/>
    </location>
</feature>
<feature type="binding site" evidence="10 12">
    <location>
        <position position="286"/>
    </location>
    <ligand>
        <name>Mg(2+)</name>
        <dbReference type="ChEBI" id="CHEBI:18420"/>
    </ligand>
</feature>